<evidence type="ECO:0000256" key="5">
    <source>
        <dbReference type="ARBA" id="ARBA00022801"/>
    </source>
</evidence>
<dbReference type="Pfam" id="PF17917">
    <property type="entry name" value="RT_RNaseH"/>
    <property type="match status" value="1"/>
</dbReference>
<comment type="caution">
    <text evidence="9">The sequence shown here is derived from an EMBL/GenBank/DDBJ whole genome shotgun (WGS) entry which is preliminary data.</text>
</comment>
<gene>
    <name evidence="9" type="ORF">LLUT_LOCUS1111</name>
</gene>
<keyword evidence="3" id="KW-0540">Nuclease</keyword>
<keyword evidence="1" id="KW-0808">Transferase</keyword>
<evidence type="ECO:0000256" key="2">
    <source>
        <dbReference type="ARBA" id="ARBA00022695"/>
    </source>
</evidence>
<reference evidence="9 10" key="1">
    <citation type="submission" date="2024-03" db="EMBL/GenBank/DDBJ databases">
        <authorList>
            <person name="Martinez-Hernandez J."/>
        </authorList>
    </citation>
    <scope>NUCLEOTIDE SEQUENCE [LARGE SCALE GENOMIC DNA]</scope>
</reference>
<feature type="domain" description="Reverse transcriptase RNase H-like" evidence="7">
    <location>
        <begin position="3"/>
        <end position="66"/>
    </location>
</feature>
<dbReference type="InterPro" id="IPR041373">
    <property type="entry name" value="RT_RNaseH"/>
</dbReference>
<dbReference type="EMBL" id="CAXHTB010000001">
    <property type="protein sequence ID" value="CAL0300051.1"/>
    <property type="molecule type" value="Genomic_DNA"/>
</dbReference>
<keyword evidence="5" id="KW-0378">Hydrolase</keyword>
<evidence type="ECO:0000259" key="8">
    <source>
        <dbReference type="Pfam" id="PF24626"/>
    </source>
</evidence>
<evidence type="ECO:0000256" key="3">
    <source>
        <dbReference type="ARBA" id="ARBA00022722"/>
    </source>
</evidence>
<dbReference type="PANTHER" id="PTHR46148:SF60">
    <property type="entry name" value="CHROMO DOMAIN-CONTAINING PROTEIN"/>
    <property type="match status" value="1"/>
</dbReference>
<dbReference type="GO" id="GO:0016787">
    <property type="term" value="F:hydrolase activity"/>
    <property type="evidence" value="ECO:0007669"/>
    <property type="project" value="UniProtKB-KW"/>
</dbReference>
<organism evidence="9 10">
    <name type="scientific">Lupinus luteus</name>
    <name type="common">European yellow lupine</name>
    <dbReference type="NCBI Taxonomy" id="3873"/>
    <lineage>
        <taxon>Eukaryota</taxon>
        <taxon>Viridiplantae</taxon>
        <taxon>Streptophyta</taxon>
        <taxon>Embryophyta</taxon>
        <taxon>Tracheophyta</taxon>
        <taxon>Spermatophyta</taxon>
        <taxon>Magnoliopsida</taxon>
        <taxon>eudicotyledons</taxon>
        <taxon>Gunneridae</taxon>
        <taxon>Pentapetalae</taxon>
        <taxon>rosids</taxon>
        <taxon>fabids</taxon>
        <taxon>Fabales</taxon>
        <taxon>Fabaceae</taxon>
        <taxon>Papilionoideae</taxon>
        <taxon>50 kb inversion clade</taxon>
        <taxon>genistoids sensu lato</taxon>
        <taxon>core genistoids</taxon>
        <taxon>Genisteae</taxon>
        <taxon>Lupinus</taxon>
    </lineage>
</organism>
<keyword evidence="2" id="KW-0548">Nucleotidyltransferase</keyword>
<dbReference type="GO" id="GO:0004519">
    <property type="term" value="F:endonuclease activity"/>
    <property type="evidence" value="ECO:0007669"/>
    <property type="project" value="UniProtKB-KW"/>
</dbReference>
<dbReference type="InterPro" id="IPR056924">
    <property type="entry name" value="SH3_Tf2-1"/>
</dbReference>
<protein>
    <recommendedName>
        <fullName evidence="11">Retrotransposable element Tf2</fullName>
    </recommendedName>
</protein>
<evidence type="ECO:0000256" key="1">
    <source>
        <dbReference type="ARBA" id="ARBA00022679"/>
    </source>
</evidence>
<feature type="domain" description="Tf2-1-like SH3-like" evidence="8">
    <location>
        <begin position="95"/>
        <end position="159"/>
    </location>
</feature>
<dbReference type="InterPro" id="IPR043502">
    <property type="entry name" value="DNA/RNA_pol_sf"/>
</dbReference>
<dbReference type="Gene3D" id="3.10.20.370">
    <property type="match status" value="1"/>
</dbReference>
<keyword evidence="4" id="KW-0255">Endonuclease</keyword>
<dbReference type="AlphaFoldDB" id="A0AAV1VSX1"/>
<evidence type="ECO:0000313" key="9">
    <source>
        <dbReference type="EMBL" id="CAL0300051.1"/>
    </source>
</evidence>
<dbReference type="CDD" id="cd09274">
    <property type="entry name" value="RNase_HI_RT_Ty3"/>
    <property type="match status" value="1"/>
</dbReference>
<sequence length="233" mass="27356">MQNRKVIAYASRQLRPHEENYPTHDLELAAVVFALKIWRHHLYGSKFEVFSDHKSLKYLFDQKELNMIREKLRAIQSRQKSYHDKRRKPLEFSEGDHVLLRVRPVTGIGRVMKTRKLTPRFVGPYQVIERIGPVAYRIALPPSLSNLHDVLHVSQLKKYISDPSHVIELDNLPLRENLTFEASPMQIADRKVKQLRGREIPLVKVIWNKNKGEDATWELESKMRASYPNLFGK</sequence>
<accession>A0AAV1VSX1</accession>
<dbReference type="SUPFAM" id="SSF56672">
    <property type="entry name" value="DNA/RNA polymerases"/>
    <property type="match status" value="1"/>
</dbReference>
<evidence type="ECO:0000259" key="7">
    <source>
        <dbReference type="Pfam" id="PF17917"/>
    </source>
</evidence>
<evidence type="ECO:0000256" key="4">
    <source>
        <dbReference type="ARBA" id="ARBA00022759"/>
    </source>
</evidence>
<dbReference type="GO" id="GO:0003964">
    <property type="term" value="F:RNA-directed DNA polymerase activity"/>
    <property type="evidence" value="ECO:0007669"/>
    <property type="project" value="UniProtKB-KW"/>
</dbReference>
<name>A0AAV1VSX1_LUPLU</name>
<proteinExistence type="predicted"/>
<keyword evidence="10" id="KW-1185">Reference proteome</keyword>
<dbReference type="Pfam" id="PF24626">
    <property type="entry name" value="SH3_Tf2-1"/>
    <property type="match status" value="1"/>
</dbReference>
<dbReference type="Proteomes" id="UP001497480">
    <property type="component" value="Unassembled WGS sequence"/>
</dbReference>
<keyword evidence="6" id="KW-0695">RNA-directed DNA polymerase</keyword>
<dbReference type="PANTHER" id="PTHR46148">
    <property type="entry name" value="CHROMO DOMAIN-CONTAINING PROTEIN"/>
    <property type="match status" value="1"/>
</dbReference>
<evidence type="ECO:0008006" key="11">
    <source>
        <dbReference type="Google" id="ProtNLM"/>
    </source>
</evidence>
<evidence type="ECO:0000313" key="10">
    <source>
        <dbReference type="Proteomes" id="UP001497480"/>
    </source>
</evidence>
<evidence type="ECO:0000256" key="6">
    <source>
        <dbReference type="ARBA" id="ARBA00022918"/>
    </source>
</evidence>